<dbReference type="Pfam" id="PF06833">
    <property type="entry name" value="MdcE"/>
    <property type="match status" value="1"/>
</dbReference>
<gene>
    <name evidence="1" type="primary">madD</name>
    <name evidence="1" type="ORF">AVENLUH5627_01785</name>
</gene>
<protein>
    <submittedName>
        <fullName evidence="1">Malonyl-S-ACP:biotin-protein carboxyltransferase MADD</fullName>
        <ecNumber evidence="1">2.1.3.10</ecNumber>
    </submittedName>
</protein>
<comment type="caution">
    <text evidence="1">The sequence shown here is derived from an EMBL/GenBank/DDBJ whole genome shotgun (WGS) entry which is preliminary data.</text>
</comment>
<dbReference type="Gene3D" id="3.90.226.10">
    <property type="entry name" value="2-enoyl-CoA Hydratase, Chain A, domain 1"/>
    <property type="match status" value="1"/>
</dbReference>
<dbReference type="SUPFAM" id="SSF52096">
    <property type="entry name" value="ClpP/crotonase"/>
    <property type="match status" value="1"/>
</dbReference>
<accession>A0A150HPV3</accession>
<evidence type="ECO:0000313" key="1">
    <source>
        <dbReference type="EMBL" id="KXZ68623.1"/>
    </source>
</evidence>
<evidence type="ECO:0000313" key="2">
    <source>
        <dbReference type="Proteomes" id="UP000075680"/>
    </source>
</evidence>
<keyword evidence="1" id="KW-0808">Transferase</keyword>
<dbReference type="GO" id="GO:0005975">
    <property type="term" value="P:carbohydrate metabolic process"/>
    <property type="evidence" value="ECO:0007669"/>
    <property type="project" value="InterPro"/>
</dbReference>
<dbReference type="EMBL" id="JRUE01000163">
    <property type="protein sequence ID" value="KXZ68623.1"/>
    <property type="molecule type" value="Genomic_DNA"/>
</dbReference>
<dbReference type="RefSeq" id="WP_061518809.1">
    <property type="nucleotide sequence ID" value="NZ_JRUE01000163.1"/>
</dbReference>
<proteinExistence type="predicted"/>
<dbReference type="EC" id="2.1.3.10" evidence="1"/>
<dbReference type="AlphaFoldDB" id="A0A150HPV3"/>
<sequence>MNMDVNAIKNSSRGRHWFGALTDQFQAVDSGIASLLIADGQFNGKPTRVFCVVNNEQNLYPRARQGEVGLLEGWSLARAVDQVIEADQDRAEKRGILCIVDVPSQAYGRREEVLGIHQALAGAVDSYARARLAGHPIVSLLVGKSMSGAFLAHGYQANRILALKDQGVMVHAMGKESAARVTLRTVEELERLAANIPPMAYDIDSYNSLGLLSDILEVSNADQPSVLDIQHIQQTLTAAFADIKQQGTHDLKHRLNAENRSASKRVRELLREQWS</sequence>
<reference evidence="1 2" key="1">
    <citation type="journal article" date="2016" name="Sci. Rep.">
        <title>Genomic and phenotypic characterization of the species Acinetobacter venetianus.</title>
        <authorList>
            <person name="Fondi M."/>
            <person name="Maida I."/>
            <person name="Perrin E."/>
            <person name="Orlandini V."/>
            <person name="La Torre L."/>
            <person name="Bosi E."/>
            <person name="Negroni A."/>
            <person name="Zanaroli G."/>
            <person name="Fava F."/>
            <person name="Decorosi F."/>
            <person name="Giovannetti L."/>
            <person name="Viti C."/>
            <person name="Vaneechoutte M."/>
            <person name="Dijkshoorn L."/>
            <person name="Fani R."/>
        </authorList>
    </citation>
    <scope>NUCLEOTIDE SEQUENCE [LARGE SCALE GENOMIC DNA]</scope>
    <source>
        <strain evidence="1 2">LUH5627</strain>
    </source>
</reference>
<dbReference type="NCBIfam" id="TIGR03134">
    <property type="entry name" value="malonate_gamma"/>
    <property type="match status" value="1"/>
</dbReference>
<dbReference type="InterPro" id="IPR009648">
    <property type="entry name" value="Malonate_gamma"/>
</dbReference>
<dbReference type="PATRIC" id="fig|52133.18.peg.1856"/>
<dbReference type="Proteomes" id="UP000075680">
    <property type="component" value="Unassembled WGS sequence"/>
</dbReference>
<name>A0A150HPV3_9GAMM</name>
<organism evidence="1 2">
    <name type="scientific">Acinetobacter venetianus</name>
    <dbReference type="NCBI Taxonomy" id="52133"/>
    <lineage>
        <taxon>Bacteria</taxon>
        <taxon>Pseudomonadati</taxon>
        <taxon>Pseudomonadota</taxon>
        <taxon>Gammaproteobacteria</taxon>
        <taxon>Moraxellales</taxon>
        <taxon>Moraxellaceae</taxon>
        <taxon>Acinetobacter</taxon>
    </lineage>
</organism>
<dbReference type="InterPro" id="IPR029045">
    <property type="entry name" value="ClpP/crotonase-like_dom_sf"/>
</dbReference>
<dbReference type="GO" id="GO:0016740">
    <property type="term" value="F:transferase activity"/>
    <property type="evidence" value="ECO:0007669"/>
    <property type="project" value="UniProtKB-KW"/>
</dbReference>